<evidence type="ECO:0000313" key="1">
    <source>
        <dbReference type="EMBL" id="OTF74961.1"/>
    </source>
</evidence>
<accession>A0A1Y3B2B7</accession>
<protein>
    <submittedName>
        <fullName evidence="1">Uncharacterized protein</fullName>
    </submittedName>
</protein>
<sequence length="67" mass="7825">MYDQEIGICRHLKMIITIHLKYLHHISRPVLVTIDNKPCQLQLCDTAGQFFTYPIPLFLCAKNLKII</sequence>
<dbReference type="AlphaFoldDB" id="A0A1Y3B2B7"/>
<dbReference type="OrthoDB" id="10605372at2759"/>
<organism evidence="1 2">
    <name type="scientific">Euroglyphus maynei</name>
    <name type="common">Mayne's house dust mite</name>
    <dbReference type="NCBI Taxonomy" id="6958"/>
    <lineage>
        <taxon>Eukaryota</taxon>
        <taxon>Metazoa</taxon>
        <taxon>Ecdysozoa</taxon>
        <taxon>Arthropoda</taxon>
        <taxon>Chelicerata</taxon>
        <taxon>Arachnida</taxon>
        <taxon>Acari</taxon>
        <taxon>Acariformes</taxon>
        <taxon>Sarcoptiformes</taxon>
        <taxon>Astigmata</taxon>
        <taxon>Psoroptidia</taxon>
        <taxon>Analgoidea</taxon>
        <taxon>Pyroglyphidae</taxon>
        <taxon>Pyroglyphinae</taxon>
        <taxon>Euroglyphus</taxon>
    </lineage>
</organism>
<comment type="caution">
    <text evidence="1">The sequence shown here is derived from an EMBL/GenBank/DDBJ whole genome shotgun (WGS) entry which is preliminary data.</text>
</comment>
<dbReference type="EMBL" id="MUJZ01044420">
    <property type="protein sequence ID" value="OTF74961.1"/>
    <property type="molecule type" value="Genomic_DNA"/>
</dbReference>
<name>A0A1Y3B2B7_EURMA</name>
<keyword evidence="2" id="KW-1185">Reference proteome</keyword>
<gene>
    <name evidence="1" type="ORF">BLA29_004700</name>
</gene>
<dbReference type="Proteomes" id="UP000194236">
    <property type="component" value="Unassembled WGS sequence"/>
</dbReference>
<reference evidence="1 2" key="1">
    <citation type="submission" date="2017-03" db="EMBL/GenBank/DDBJ databases">
        <title>Genome Survey of Euroglyphus maynei.</title>
        <authorList>
            <person name="Arlian L.G."/>
            <person name="Morgan M.S."/>
            <person name="Rider S.D."/>
        </authorList>
    </citation>
    <scope>NUCLEOTIDE SEQUENCE [LARGE SCALE GENOMIC DNA]</scope>
    <source>
        <strain evidence="1">Arlian Lab</strain>
        <tissue evidence="1">Whole body</tissue>
    </source>
</reference>
<evidence type="ECO:0000313" key="2">
    <source>
        <dbReference type="Proteomes" id="UP000194236"/>
    </source>
</evidence>
<proteinExistence type="predicted"/>